<name>A0A6I8LY89_9PSEU</name>
<dbReference type="InterPro" id="IPR012349">
    <property type="entry name" value="Split_barrel_FMN-bd"/>
</dbReference>
<evidence type="ECO:0000313" key="4">
    <source>
        <dbReference type="Proteomes" id="UP000399805"/>
    </source>
</evidence>
<dbReference type="PANTHER" id="PTHR39428:SF1">
    <property type="entry name" value="F420H(2)-DEPENDENT QUINONE REDUCTASE RV1261C"/>
    <property type="match status" value="1"/>
</dbReference>
<dbReference type="GO" id="GO:0016491">
    <property type="term" value="F:oxidoreductase activity"/>
    <property type="evidence" value="ECO:0007669"/>
    <property type="project" value="InterPro"/>
</dbReference>
<accession>A0A6I8LY89</accession>
<dbReference type="NCBIfam" id="TIGR00026">
    <property type="entry name" value="hi_GC_TIGR00026"/>
    <property type="match status" value="1"/>
</dbReference>
<proteinExistence type="inferred from homology"/>
<dbReference type="InterPro" id="IPR004378">
    <property type="entry name" value="F420H2_quin_Rdtase"/>
</dbReference>
<dbReference type="Gene3D" id="2.30.110.10">
    <property type="entry name" value="Electron Transport, Fmn-binding Protein, Chain A"/>
    <property type="match status" value="1"/>
</dbReference>
<comment type="similarity">
    <text evidence="1">Belongs to the F420H(2)-dependent quinone reductase family.</text>
</comment>
<dbReference type="PANTHER" id="PTHR39428">
    <property type="entry name" value="F420H(2)-DEPENDENT QUINONE REDUCTASE RV1261C"/>
    <property type="match status" value="1"/>
</dbReference>
<keyword evidence="4" id="KW-1185">Reference proteome</keyword>
<comment type="catalytic activity">
    <reaction evidence="2">
        <text>oxidized coenzyme F420-(gamma-L-Glu)(n) + a quinol + H(+) = reduced coenzyme F420-(gamma-L-Glu)(n) + a quinone</text>
        <dbReference type="Rhea" id="RHEA:39663"/>
        <dbReference type="Rhea" id="RHEA-COMP:12939"/>
        <dbReference type="Rhea" id="RHEA-COMP:14378"/>
        <dbReference type="ChEBI" id="CHEBI:15378"/>
        <dbReference type="ChEBI" id="CHEBI:24646"/>
        <dbReference type="ChEBI" id="CHEBI:132124"/>
        <dbReference type="ChEBI" id="CHEBI:133980"/>
        <dbReference type="ChEBI" id="CHEBI:139511"/>
    </reaction>
</comment>
<organism evidence="3 4">
    <name type="scientific">Amycolatopsis camponoti</name>
    <dbReference type="NCBI Taxonomy" id="2606593"/>
    <lineage>
        <taxon>Bacteria</taxon>
        <taxon>Bacillati</taxon>
        <taxon>Actinomycetota</taxon>
        <taxon>Actinomycetes</taxon>
        <taxon>Pseudonocardiales</taxon>
        <taxon>Pseudonocardiaceae</taxon>
        <taxon>Amycolatopsis</taxon>
    </lineage>
</organism>
<dbReference type="SUPFAM" id="SSF50475">
    <property type="entry name" value="FMN-binding split barrel"/>
    <property type="match status" value="1"/>
</dbReference>
<dbReference type="EMBL" id="CABVGP010000002">
    <property type="protein sequence ID" value="VVJ21358.1"/>
    <property type="molecule type" value="Genomic_DNA"/>
</dbReference>
<evidence type="ECO:0000256" key="2">
    <source>
        <dbReference type="ARBA" id="ARBA00049106"/>
    </source>
</evidence>
<evidence type="ECO:0000256" key="1">
    <source>
        <dbReference type="ARBA" id="ARBA00008710"/>
    </source>
</evidence>
<reference evidence="3 4" key="1">
    <citation type="submission" date="2019-09" db="EMBL/GenBank/DDBJ databases">
        <authorList>
            <person name="Leyn A S."/>
        </authorList>
    </citation>
    <scope>NUCLEOTIDE SEQUENCE [LARGE SCALE GENOMIC DNA]</scope>
    <source>
        <strain evidence="3">AA231_1</strain>
    </source>
</reference>
<dbReference type="Proteomes" id="UP000399805">
    <property type="component" value="Unassembled WGS sequence"/>
</dbReference>
<protein>
    <submittedName>
        <fullName evidence="3">AclJ</fullName>
    </submittedName>
</protein>
<dbReference type="GO" id="GO:0070967">
    <property type="term" value="F:coenzyme F420 binding"/>
    <property type="evidence" value="ECO:0007669"/>
    <property type="project" value="TreeGrafter"/>
</dbReference>
<dbReference type="Pfam" id="PF04075">
    <property type="entry name" value="F420H2_quin_red"/>
    <property type="match status" value="1"/>
</dbReference>
<dbReference type="AlphaFoldDB" id="A0A6I8LY89"/>
<dbReference type="GO" id="GO:0005886">
    <property type="term" value="C:plasma membrane"/>
    <property type="evidence" value="ECO:0007669"/>
    <property type="project" value="TreeGrafter"/>
</dbReference>
<gene>
    <name evidence="3" type="ORF">AA23TX_06379</name>
</gene>
<evidence type="ECO:0000313" key="3">
    <source>
        <dbReference type="EMBL" id="VVJ21358.1"/>
    </source>
</evidence>
<sequence length="145" mass="16372">MSVDTADVRTTNRRVIEQFRAGGEVEGMHRERLVLLTTTGRRSGKRRTVPMMYHRDGERLLVVASNMGAAKHPGWYLNLIADSRVKVEVDGATFDGEALPLLGADYVRTWTELEKHYPFLADHQAKARKAKRVIPIVELSEEDLG</sequence>